<feature type="domain" description="Aminoacyl-transfer RNA synthetases class-II family profile" evidence="6">
    <location>
        <begin position="93"/>
        <end position="304"/>
    </location>
</feature>
<dbReference type="Gene3D" id="3.30.930.10">
    <property type="entry name" value="Bira Bifunctional Protein, Domain 2"/>
    <property type="match status" value="1"/>
</dbReference>
<dbReference type="InterPro" id="IPR006195">
    <property type="entry name" value="aa-tRNA-synth_II"/>
</dbReference>
<evidence type="ECO:0000313" key="7">
    <source>
        <dbReference type="EMBL" id="HCO70407.1"/>
    </source>
</evidence>
<dbReference type="SUPFAM" id="SSF55681">
    <property type="entry name" value="Class II aaRS and biotin synthetases"/>
    <property type="match status" value="1"/>
</dbReference>
<proteinExistence type="predicted"/>
<evidence type="ECO:0000256" key="2">
    <source>
        <dbReference type="ARBA" id="ARBA00022741"/>
    </source>
</evidence>
<evidence type="ECO:0000313" key="8">
    <source>
        <dbReference type="Proteomes" id="UP000264215"/>
    </source>
</evidence>
<name>A0A3D3TP55_9BACT</name>
<keyword evidence="3" id="KW-0067">ATP-binding</keyword>
<reference evidence="7 8" key="1">
    <citation type="journal article" date="2018" name="Nat. Biotechnol.">
        <title>A standardized bacterial taxonomy based on genome phylogeny substantially revises the tree of life.</title>
        <authorList>
            <person name="Parks D.H."/>
            <person name="Chuvochina M."/>
            <person name="Waite D.W."/>
            <person name="Rinke C."/>
            <person name="Skarshewski A."/>
            <person name="Chaumeil P.A."/>
            <person name="Hugenholtz P."/>
        </authorList>
    </citation>
    <scope>NUCLEOTIDE SEQUENCE [LARGE SCALE GENOMIC DNA]</scope>
    <source>
        <strain evidence="7">UBA9905</strain>
    </source>
</reference>
<keyword evidence="5" id="KW-0030">Aminoacyl-tRNA synthetase</keyword>
<protein>
    <submittedName>
        <fullName evidence="7">Asparagine synthetase A</fullName>
    </submittedName>
</protein>
<keyword evidence="1" id="KW-0436">Ligase</keyword>
<dbReference type="GO" id="GO:0005524">
    <property type="term" value="F:ATP binding"/>
    <property type="evidence" value="ECO:0007669"/>
    <property type="project" value="UniProtKB-KW"/>
</dbReference>
<dbReference type="InterPro" id="IPR045864">
    <property type="entry name" value="aa-tRNA-synth_II/BPL/LPL"/>
</dbReference>
<keyword evidence="4" id="KW-0648">Protein biosynthesis</keyword>
<evidence type="ECO:0000259" key="6">
    <source>
        <dbReference type="PROSITE" id="PS50862"/>
    </source>
</evidence>
<dbReference type="GO" id="GO:0004816">
    <property type="term" value="F:asparagine-tRNA ligase activity"/>
    <property type="evidence" value="ECO:0007669"/>
    <property type="project" value="TreeGrafter"/>
</dbReference>
<dbReference type="NCBIfam" id="NF005054">
    <property type="entry name" value="PRK06462.1-4"/>
    <property type="match status" value="1"/>
</dbReference>
<dbReference type="Pfam" id="PF00152">
    <property type="entry name" value="tRNA-synt_2"/>
    <property type="match status" value="1"/>
</dbReference>
<organism evidence="7 8">
    <name type="scientific">Mesotoga infera</name>
    <dbReference type="NCBI Taxonomy" id="1236046"/>
    <lineage>
        <taxon>Bacteria</taxon>
        <taxon>Thermotogati</taxon>
        <taxon>Thermotogota</taxon>
        <taxon>Thermotogae</taxon>
        <taxon>Kosmotogales</taxon>
        <taxon>Kosmotogaceae</taxon>
        <taxon>Mesotoga</taxon>
    </lineage>
</organism>
<dbReference type="GO" id="GO:0006421">
    <property type="term" value="P:asparaginyl-tRNA aminoacylation"/>
    <property type="evidence" value="ECO:0007669"/>
    <property type="project" value="TreeGrafter"/>
</dbReference>
<keyword evidence="2" id="KW-0547">Nucleotide-binding</keyword>
<accession>A0A3D3TP55</accession>
<evidence type="ECO:0000256" key="5">
    <source>
        <dbReference type="ARBA" id="ARBA00023146"/>
    </source>
</evidence>
<evidence type="ECO:0000256" key="4">
    <source>
        <dbReference type="ARBA" id="ARBA00022917"/>
    </source>
</evidence>
<dbReference type="PANTHER" id="PTHR22594:SF48">
    <property type="entry name" value="ASPARAGINYL-TRNA SYNTHETASE-RELATED PROTEIN (N-TRUNCATION)"/>
    <property type="match status" value="1"/>
</dbReference>
<comment type="caution">
    <text evidence="7">The sequence shown here is derived from an EMBL/GenBank/DDBJ whole genome shotgun (WGS) entry which is preliminary data.</text>
</comment>
<sequence>MESIGKLSTRVVEHLRDPLVKSAVRVKSSIMGEAGKFLRGKEFVELLPTIISPITDPLNHEVHNAKFRYYDQEYRLTQSMIFHKQLACKTFDRIFIVSPNVRLETSEKALSGRHLFEFSQIDLEIRNAKRDDVMTLVEDLITTLIVEVKSSCKEELELLSSNPSIPTTPFTKVKFMDAYEQYGKDFETVLSSSFKEPFWLIDFPIWEREFYDLLSQDGRTLKDMDLILPNGFGETLSGGEREWEYQRIISRMEFKGNDPEELAWYMEIAEAGELVPTAGCGIGVERLTRYICSLDNVARTRLFPKVPGRSWI</sequence>
<dbReference type="PROSITE" id="PS50862">
    <property type="entry name" value="AA_TRNA_LIGASE_II"/>
    <property type="match status" value="1"/>
</dbReference>
<dbReference type="InterPro" id="IPR004364">
    <property type="entry name" value="Aa-tRNA-synt_II"/>
</dbReference>
<dbReference type="Proteomes" id="UP000264215">
    <property type="component" value="Unassembled WGS sequence"/>
</dbReference>
<gene>
    <name evidence="7" type="ORF">DIT26_07535</name>
</gene>
<evidence type="ECO:0000256" key="3">
    <source>
        <dbReference type="ARBA" id="ARBA00022840"/>
    </source>
</evidence>
<dbReference type="EMBL" id="DQBS01000168">
    <property type="protein sequence ID" value="HCO70407.1"/>
    <property type="molecule type" value="Genomic_DNA"/>
</dbReference>
<evidence type="ECO:0000256" key="1">
    <source>
        <dbReference type="ARBA" id="ARBA00022598"/>
    </source>
</evidence>
<dbReference type="AlphaFoldDB" id="A0A3D3TP55"/>
<dbReference type="PANTHER" id="PTHR22594">
    <property type="entry name" value="ASPARTYL/LYSYL-TRNA SYNTHETASE"/>
    <property type="match status" value="1"/>
</dbReference>